<accession>A0A9P0BZK5</accession>
<dbReference type="PANTHER" id="PTHR23220:SF122">
    <property type="entry name" value="INTEGRIN ALPHA-PS1"/>
    <property type="match status" value="1"/>
</dbReference>
<keyword evidence="9 13" id="KW-0472">Membrane</keyword>
<evidence type="ECO:0000259" key="14">
    <source>
        <dbReference type="Pfam" id="PF20805"/>
    </source>
</evidence>
<feature type="transmembrane region" description="Helical" evidence="13">
    <location>
        <begin position="901"/>
        <end position="923"/>
    </location>
</feature>
<evidence type="ECO:0000256" key="4">
    <source>
        <dbReference type="ARBA" id="ARBA00022729"/>
    </source>
</evidence>
<evidence type="ECO:0000256" key="11">
    <source>
        <dbReference type="ARBA" id="ARBA00023180"/>
    </source>
</evidence>
<gene>
    <name evidence="15" type="ORF">CINC_LOCUS11267</name>
</gene>
<keyword evidence="6 13" id="KW-0130">Cell adhesion</keyword>
<dbReference type="Pfam" id="PF01839">
    <property type="entry name" value="FG-GAP"/>
    <property type="match status" value="2"/>
</dbReference>
<name>A0A9P0BZK5_CHRIL</name>
<keyword evidence="5" id="KW-0677">Repeat</keyword>
<keyword evidence="16" id="KW-1185">Reference proteome</keyword>
<dbReference type="InterPro" id="IPR028994">
    <property type="entry name" value="Integrin_alpha_N"/>
</dbReference>
<evidence type="ECO:0000313" key="15">
    <source>
        <dbReference type="EMBL" id="CAH0604915.1"/>
    </source>
</evidence>
<dbReference type="SUPFAM" id="SSF69318">
    <property type="entry name" value="Integrin alpha N-terminal domain"/>
    <property type="match status" value="1"/>
</dbReference>
<evidence type="ECO:0000256" key="1">
    <source>
        <dbReference type="ARBA" id="ARBA00004479"/>
    </source>
</evidence>
<feature type="signal peptide" evidence="13">
    <location>
        <begin position="1"/>
        <end position="20"/>
    </location>
</feature>
<dbReference type="InterPro" id="IPR018184">
    <property type="entry name" value="Integrin_alpha_C_CS"/>
</dbReference>
<protein>
    <recommendedName>
        <fullName evidence="14">Integrin alpha second immunoglobulin-like domain-containing protein</fullName>
    </recommendedName>
</protein>
<keyword evidence="4 13" id="KW-0732">Signal</keyword>
<keyword evidence="3 13" id="KW-0812">Transmembrane</keyword>
<dbReference type="InterPro" id="IPR048285">
    <property type="entry name" value="Integrin_alpha_Ig-like_2"/>
</dbReference>
<dbReference type="GO" id="GO:0009897">
    <property type="term" value="C:external side of plasma membrane"/>
    <property type="evidence" value="ECO:0007669"/>
    <property type="project" value="TreeGrafter"/>
</dbReference>
<dbReference type="Gene3D" id="2.60.40.1510">
    <property type="entry name" value="ntegrin, alpha v. Chain A, domain 3"/>
    <property type="match status" value="1"/>
</dbReference>
<dbReference type="GO" id="GO:0007157">
    <property type="term" value="P:heterophilic cell-cell adhesion via plasma membrane cell adhesion molecules"/>
    <property type="evidence" value="ECO:0007669"/>
    <property type="project" value="UniProtKB-ARBA"/>
</dbReference>
<evidence type="ECO:0000256" key="13">
    <source>
        <dbReference type="RuleBase" id="RU003762"/>
    </source>
</evidence>
<dbReference type="PROSITE" id="PS51470">
    <property type="entry name" value="FG_GAP"/>
    <property type="match status" value="1"/>
</dbReference>
<dbReference type="PROSITE" id="PS00242">
    <property type="entry name" value="INTEGRIN_ALPHA"/>
    <property type="match status" value="1"/>
</dbReference>
<evidence type="ECO:0000256" key="2">
    <source>
        <dbReference type="ARBA" id="ARBA00008054"/>
    </source>
</evidence>
<evidence type="ECO:0000256" key="10">
    <source>
        <dbReference type="ARBA" id="ARBA00023170"/>
    </source>
</evidence>
<dbReference type="AlphaFoldDB" id="A0A9P0BZK5"/>
<dbReference type="InterPro" id="IPR013517">
    <property type="entry name" value="FG-GAP"/>
</dbReference>
<dbReference type="GO" id="GO:0005178">
    <property type="term" value="F:integrin binding"/>
    <property type="evidence" value="ECO:0007669"/>
    <property type="project" value="TreeGrafter"/>
</dbReference>
<evidence type="ECO:0000256" key="5">
    <source>
        <dbReference type="ARBA" id="ARBA00022737"/>
    </source>
</evidence>
<keyword evidence="8 13" id="KW-0401">Integrin</keyword>
<proteinExistence type="inferred from homology"/>
<sequence>MAGTLLVAVLTAQYLQLASALFVHEASSVVLKPPNTPSNTSDFGFAMAYRSGLNTLTISAPSVDLLGQVYTCELTNAADVDSIECYQNFLYLDSPTDYSRTVNPTQHFYMGATIVANSDYIFACAPLLTADLERPSRLIMHDVFGTCYVRQEDETSQEFKRYHGTMERYMANPEKVTNLKTFIGGTGWSTLMDEENDLLLIVKTSLEGDFVYTPMSKPLGTTKSLALTLGKAAKMLHKNYNLGVGITAGKFFSERKVYAFSMETTDMKGVIYFLEYDTSKKFLNVTLKDGSKQLYKLDNKEEVGAMFGSVMAAADLSMDGYDELLVGAPAQTTESMDTTEKCVECGAVHIYLGGDKNTLDQRNRLRTILGNKYHGRFGAAIVAGDLDGDRLPELVISAPYEDDGIGAVYILSGYEMYRSFIKYEVYRRIQVSELKRTQRIQKQAFRTLGYSLQFVKDTDDNGCNELAIGSPGSARTLLFKCIQTINITMNAKLTSEQVKESDNQFTVEVCARVDLHDLPLDIVGNISVTNSIIGEATYIKDPTFVIDISCYECNRSRDFCENVTVILKDNDPGDYMFEVNAELGIDHMLQNSTEFNTTWVSASPYSRLVKRMAVPRHCKGDDCIPRLSMDIHWSGGEYKNYTLGSSNNETVTIVVSNDGNASYGSCVWVRVRGAPLTRVDCAADNDDYACYLPIPMKRNMEHRINLVLNMTKPNNREKELSVEAVLYENCNQRNVFSDKKSMQIAYGYKTDGVYVVGIPHNSNVTDKQVAMSSYTYDNQEFLIINNGTITWKNITAVISVEKKYFVNSFRVLGLESECENTDIENVLSYRCVFDLKANSTLKVTTSIEIVNSVIKESLYNGNLNSSYLLKVLLLPSTDIKSGVVMSEIKYLEELTIGNNKMLIAIIAAVIALILLAIFTYVLYKKGFFRREQKKRLHVLRESRRQSQSRRPTVVSEAKDDNLDGVSTYLLAKLKCSNNLNNTYIIKKVNDHVCVCVCLLLLRAQKAKSIFNCGRYGLS</sequence>
<evidence type="ECO:0000256" key="12">
    <source>
        <dbReference type="PROSITE-ProRule" id="PRU00803"/>
    </source>
</evidence>
<dbReference type="SUPFAM" id="SSF69179">
    <property type="entry name" value="Integrin domains"/>
    <property type="match status" value="1"/>
</dbReference>
<evidence type="ECO:0000256" key="8">
    <source>
        <dbReference type="ARBA" id="ARBA00023037"/>
    </source>
</evidence>
<feature type="domain" description="Integrin alpha second immunoglobulin-like" evidence="14">
    <location>
        <begin position="618"/>
        <end position="733"/>
    </location>
</feature>
<feature type="chain" id="PRO_5040547090" description="Integrin alpha second immunoglobulin-like domain-containing protein" evidence="13">
    <location>
        <begin position="21"/>
        <end position="1018"/>
    </location>
</feature>
<keyword evidence="7 13" id="KW-1133">Transmembrane helix</keyword>
<evidence type="ECO:0000313" key="16">
    <source>
        <dbReference type="Proteomes" id="UP001154114"/>
    </source>
</evidence>
<dbReference type="Gene3D" id="1.20.5.930">
    <property type="entry name" value="Bicelle-embedded integrin alpha(iib) transmembrane segment"/>
    <property type="match status" value="1"/>
</dbReference>
<keyword evidence="11" id="KW-0325">Glycoprotein</keyword>
<organism evidence="15 16">
    <name type="scientific">Chrysodeixis includens</name>
    <name type="common">Soybean looper</name>
    <name type="synonym">Pseudoplusia includens</name>
    <dbReference type="NCBI Taxonomy" id="689277"/>
    <lineage>
        <taxon>Eukaryota</taxon>
        <taxon>Metazoa</taxon>
        <taxon>Ecdysozoa</taxon>
        <taxon>Arthropoda</taxon>
        <taxon>Hexapoda</taxon>
        <taxon>Insecta</taxon>
        <taxon>Pterygota</taxon>
        <taxon>Neoptera</taxon>
        <taxon>Endopterygota</taxon>
        <taxon>Lepidoptera</taxon>
        <taxon>Glossata</taxon>
        <taxon>Ditrysia</taxon>
        <taxon>Noctuoidea</taxon>
        <taxon>Noctuidae</taxon>
        <taxon>Plusiinae</taxon>
        <taxon>Chrysodeixis</taxon>
    </lineage>
</organism>
<dbReference type="Gene3D" id="2.130.10.130">
    <property type="entry name" value="Integrin alpha, N-terminal"/>
    <property type="match status" value="1"/>
</dbReference>
<comment type="similarity">
    <text evidence="2 13">Belongs to the integrin alpha chain family.</text>
</comment>
<evidence type="ECO:0000256" key="7">
    <source>
        <dbReference type="ARBA" id="ARBA00022989"/>
    </source>
</evidence>
<reference evidence="15" key="1">
    <citation type="submission" date="2021-12" db="EMBL/GenBank/DDBJ databases">
        <authorList>
            <person name="King R."/>
        </authorList>
    </citation>
    <scope>NUCLEOTIDE SEQUENCE</scope>
</reference>
<dbReference type="Pfam" id="PF20805">
    <property type="entry name" value="Integrin_A_Ig_2"/>
    <property type="match status" value="1"/>
</dbReference>
<dbReference type="SMART" id="SM00191">
    <property type="entry name" value="Int_alpha"/>
    <property type="match status" value="4"/>
</dbReference>
<feature type="repeat" description="FG-GAP" evidence="12">
    <location>
        <begin position="363"/>
        <end position="420"/>
    </location>
</feature>
<dbReference type="GO" id="GO:0007229">
    <property type="term" value="P:integrin-mediated signaling pathway"/>
    <property type="evidence" value="ECO:0007669"/>
    <property type="project" value="UniProtKB-KW"/>
</dbReference>
<keyword evidence="10 13" id="KW-0675">Receptor</keyword>
<dbReference type="Proteomes" id="UP001154114">
    <property type="component" value="Chromosome 5"/>
</dbReference>
<comment type="subcellular location">
    <subcellularLocation>
        <location evidence="1 13">Membrane</location>
        <topology evidence="1 13">Single-pass type I membrane protein</topology>
    </subcellularLocation>
</comment>
<dbReference type="PANTHER" id="PTHR23220">
    <property type="entry name" value="INTEGRIN ALPHA"/>
    <property type="match status" value="1"/>
</dbReference>
<dbReference type="GO" id="GO:0008305">
    <property type="term" value="C:integrin complex"/>
    <property type="evidence" value="ECO:0007669"/>
    <property type="project" value="InterPro"/>
</dbReference>
<evidence type="ECO:0000256" key="6">
    <source>
        <dbReference type="ARBA" id="ARBA00022889"/>
    </source>
</evidence>
<dbReference type="GO" id="GO:0007160">
    <property type="term" value="P:cell-matrix adhesion"/>
    <property type="evidence" value="ECO:0007669"/>
    <property type="project" value="TreeGrafter"/>
</dbReference>
<evidence type="ECO:0000256" key="9">
    <source>
        <dbReference type="ARBA" id="ARBA00023136"/>
    </source>
</evidence>
<dbReference type="InterPro" id="IPR013519">
    <property type="entry name" value="Int_alpha_beta-p"/>
</dbReference>
<evidence type="ECO:0000256" key="3">
    <source>
        <dbReference type="ARBA" id="ARBA00022692"/>
    </source>
</evidence>
<dbReference type="EMBL" id="LR824008">
    <property type="protein sequence ID" value="CAH0604915.1"/>
    <property type="molecule type" value="Genomic_DNA"/>
</dbReference>
<dbReference type="InterPro" id="IPR032695">
    <property type="entry name" value="Integrin_dom_sf"/>
</dbReference>
<dbReference type="OrthoDB" id="5317514at2759"/>
<dbReference type="PRINTS" id="PR01185">
    <property type="entry name" value="INTEGRINA"/>
</dbReference>
<dbReference type="InterPro" id="IPR000413">
    <property type="entry name" value="Integrin_alpha"/>
</dbReference>
<dbReference type="GO" id="GO:0033627">
    <property type="term" value="P:cell adhesion mediated by integrin"/>
    <property type="evidence" value="ECO:0007669"/>
    <property type="project" value="TreeGrafter"/>
</dbReference>